<dbReference type="Pfam" id="PF09922">
    <property type="entry name" value="LiaF-like_C"/>
    <property type="match status" value="1"/>
</dbReference>
<dbReference type="AlphaFoldDB" id="A0A3B1BI28"/>
<organism evidence="4">
    <name type="scientific">hydrothermal vent metagenome</name>
    <dbReference type="NCBI Taxonomy" id="652676"/>
    <lineage>
        <taxon>unclassified sequences</taxon>
        <taxon>metagenomes</taxon>
        <taxon>ecological metagenomes</taxon>
    </lineage>
</organism>
<feature type="domain" description="Cell wall-active antibiotics response LiaF-like C-terminal" evidence="2">
    <location>
        <begin position="155"/>
        <end position="210"/>
    </location>
</feature>
<gene>
    <name evidence="4" type="ORF">MNBD_IGNAVI01-2827</name>
</gene>
<protein>
    <recommendedName>
        <fullName evidence="5">Cell wall-active antibiotics response LiaF-like C-terminal domain-containing protein</fullName>
    </recommendedName>
</protein>
<evidence type="ECO:0000259" key="2">
    <source>
        <dbReference type="Pfam" id="PF09922"/>
    </source>
</evidence>
<name>A0A3B1BI28_9ZZZZ</name>
<dbReference type="PANTHER" id="PTHR40763:SF5">
    <property type="entry name" value="MEMBRANE PROTEIN"/>
    <property type="match status" value="1"/>
</dbReference>
<feature type="transmembrane region" description="Helical" evidence="1">
    <location>
        <begin position="83"/>
        <end position="102"/>
    </location>
</feature>
<evidence type="ECO:0008006" key="5">
    <source>
        <dbReference type="Google" id="ProtNLM"/>
    </source>
</evidence>
<dbReference type="EMBL" id="UOGD01000091">
    <property type="protein sequence ID" value="VAX18006.1"/>
    <property type="molecule type" value="Genomic_DNA"/>
</dbReference>
<accession>A0A3B1BI28</accession>
<keyword evidence="1" id="KW-1133">Transmembrane helix</keyword>
<reference evidence="4" key="1">
    <citation type="submission" date="2018-06" db="EMBL/GenBank/DDBJ databases">
        <authorList>
            <person name="Zhirakovskaya E."/>
        </authorList>
    </citation>
    <scope>NUCLEOTIDE SEQUENCE</scope>
</reference>
<dbReference type="PANTHER" id="PTHR40763">
    <property type="entry name" value="MEMBRANE PROTEIN-RELATED"/>
    <property type="match status" value="1"/>
</dbReference>
<feature type="transmembrane region" description="Helical" evidence="1">
    <location>
        <begin position="33"/>
        <end position="53"/>
    </location>
</feature>
<keyword evidence="1" id="KW-0812">Transmembrane</keyword>
<dbReference type="InterPro" id="IPR054331">
    <property type="entry name" value="LiaF_TM"/>
</dbReference>
<proteinExistence type="predicted"/>
<dbReference type="InterPro" id="IPR024425">
    <property type="entry name" value="LiaF-like_C"/>
</dbReference>
<evidence type="ECO:0000313" key="4">
    <source>
        <dbReference type="EMBL" id="VAX18006.1"/>
    </source>
</evidence>
<evidence type="ECO:0000256" key="1">
    <source>
        <dbReference type="SAM" id="Phobius"/>
    </source>
</evidence>
<feature type="domain" description="LiaF transmembrane" evidence="3">
    <location>
        <begin position="9"/>
        <end position="106"/>
    </location>
</feature>
<dbReference type="Pfam" id="PF22570">
    <property type="entry name" value="LiaF-TM"/>
    <property type="match status" value="1"/>
</dbReference>
<keyword evidence="1" id="KW-0472">Membrane</keyword>
<feature type="transmembrane region" description="Helical" evidence="1">
    <location>
        <begin position="60"/>
        <end position="77"/>
    </location>
</feature>
<evidence type="ECO:0000259" key="3">
    <source>
        <dbReference type="Pfam" id="PF22570"/>
    </source>
</evidence>
<feature type="transmembrane region" description="Helical" evidence="1">
    <location>
        <begin position="7"/>
        <end position="27"/>
    </location>
</feature>
<sequence length="243" mass="27126">MQNNNSKILIGALLIIIGVFSLAGNFLPIPFHFTHYLFSVPGLMMLFGVIILIKHKNSTGGIILLVVGGYWFLSRYTDLSIKFYVMEYWPILIIILGVYIILRRGDRKIYQNPTGTEDNSDQSFTNKESIDYLDEVSILGGGRRVLVSDNFRGGKVTALLGGIDIDLHECSLAEGTHTIDLTAIFGGVDFIVPRDWKVITNVTSIFGGFDDKRVLNLNQVYESNKVLIIRGFVLFGGGHLKTY</sequence>